<dbReference type="EMBL" id="LHPF02000010">
    <property type="protein sequence ID" value="PSC72518.1"/>
    <property type="molecule type" value="Genomic_DNA"/>
</dbReference>
<feature type="region of interest" description="Disordered" evidence="1">
    <location>
        <begin position="86"/>
        <end position="118"/>
    </location>
</feature>
<keyword evidence="2" id="KW-0969">Cilium</keyword>
<reference evidence="2 3" key="1">
    <citation type="journal article" date="2018" name="Plant J.">
        <title>Genome sequences of Chlorella sorokiniana UTEX 1602 and Micractinium conductrix SAG 241.80: implications to maltose excretion by a green alga.</title>
        <authorList>
            <person name="Arriola M.B."/>
            <person name="Velmurugan N."/>
            <person name="Zhang Y."/>
            <person name="Plunkett M.H."/>
            <person name="Hondzo H."/>
            <person name="Barney B.M."/>
        </authorList>
    </citation>
    <scope>NUCLEOTIDE SEQUENCE [LARGE SCALE GENOMIC DNA]</scope>
    <source>
        <strain evidence="2 3">SAG 241.80</strain>
    </source>
</reference>
<evidence type="ECO:0000313" key="3">
    <source>
        <dbReference type="Proteomes" id="UP000239649"/>
    </source>
</evidence>
<dbReference type="PANTHER" id="PTHR40429:SF1">
    <property type="entry name" value="FLAGELLAR ASSOCIATED PROTEIN"/>
    <property type="match status" value="1"/>
</dbReference>
<dbReference type="InterPro" id="IPR010736">
    <property type="entry name" value="SHIPPO-rpt"/>
</dbReference>
<keyword evidence="2" id="KW-0282">Flagellum</keyword>
<comment type="caution">
    <text evidence="2">The sequence shown here is derived from an EMBL/GenBank/DDBJ whole genome shotgun (WGS) entry which is preliminary data.</text>
</comment>
<feature type="compositionally biased region" description="Low complexity" evidence="1">
    <location>
        <begin position="33"/>
        <end position="44"/>
    </location>
</feature>
<organism evidence="2 3">
    <name type="scientific">Micractinium conductrix</name>
    <dbReference type="NCBI Taxonomy" id="554055"/>
    <lineage>
        <taxon>Eukaryota</taxon>
        <taxon>Viridiplantae</taxon>
        <taxon>Chlorophyta</taxon>
        <taxon>core chlorophytes</taxon>
        <taxon>Trebouxiophyceae</taxon>
        <taxon>Chlorellales</taxon>
        <taxon>Chlorellaceae</taxon>
        <taxon>Chlorella clade</taxon>
        <taxon>Micractinium</taxon>
    </lineage>
</organism>
<keyword evidence="2" id="KW-0966">Cell projection</keyword>
<protein>
    <submittedName>
        <fullName evidence="2">Flagellar associated</fullName>
    </submittedName>
</protein>
<dbReference type="STRING" id="554055.A0A2P6VEL1"/>
<feature type="region of interest" description="Disordered" evidence="1">
    <location>
        <begin position="227"/>
        <end position="246"/>
    </location>
</feature>
<accession>A0A2P6VEL1</accession>
<feature type="region of interest" description="Disordered" evidence="1">
    <location>
        <begin position="1"/>
        <end position="46"/>
    </location>
</feature>
<keyword evidence="3" id="KW-1185">Reference proteome</keyword>
<dbReference type="Pfam" id="PF07004">
    <property type="entry name" value="SHIPPO-rpt"/>
    <property type="match status" value="2"/>
</dbReference>
<feature type="compositionally biased region" description="Polar residues" evidence="1">
    <location>
        <begin position="276"/>
        <end position="285"/>
    </location>
</feature>
<name>A0A2P6VEL1_9CHLO</name>
<sequence length="318" mass="32995">MTSSRPGSCSPGKTWAASSLRSGFGEQPLSNKSSAPAAGFGSSSRDAIGKQYASAEADKAQARARGNIDNPLGACYQIPNTLDKQVLSTMPSPPRMRFGTGKRPGMAEKTDAPGPGAYKLKSGLGDVVESTRSSAPRMKFGSGSRDQANRLFISSEHEKCQVGMDSPGPTYNIPTAMGKQQLSTKKSAGAFVMPRGQRFVDCDVREAAQKPGAGAYNVPSTIGVQVGSAAGSPTKRNSPTVKFGTSTRDRDAKVFISVEHEKGSYGSCSPGPVTAKPSSSMGRQILSTKSSTTAAGFGSSKRLADFASDVPGPGAYYA</sequence>
<evidence type="ECO:0000313" key="2">
    <source>
        <dbReference type="EMBL" id="PSC72518.1"/>
    </source>
</evidence>
<evidence type="ECO:0000256" key="1">
    <source>
        <dbReference type="SAM" id="MobiDB-lite"/>
    </source>
</evidence>
<dbReference type="Proteomes" id="UP000239649">
    <property type="component" value="Unassembled WGS sequence"/>
</dbReference>
<dbReference type="AlphaFoldDB" id="A0A2P6VEL1"/>
<dbReference type="PANTHER" id="PTHR40429">
    <property type="entry name" value="FLAGELLAR ASSOCIATED PROTEIN"/>
    <property type="match status" value="1"/>
</dbReference>
<feature type="compositionally biased region" description="Polar residues" evidence="1">
    <location>
        <begin position="234"/>
        <end position="246"/>
    </location>
</feature>
<feature type="region of interest" description="Disordered" evidence="1">
    <location>
        <begin position="263"/>
        <end position="285"/>
    </location>
</feature>
<gene>
    <name evidence="2" type="ORF">C2E20_4137</name>
</gene>
<dbReference type="OrthoDB" id="406368at2759"/>
<proteinExistence type="predicted"/>